<dbReference type="AlphaFoldDB" id="A0A6A5Z906"/>
<evidence type="ECO:0000256" key="1">
    <source>
        <dbReference type="SAM" id="MobiDB-lite"/>
    </source>
</evidence>
<feature type="region of interest" description="Disordered" evidence="1">
    <location>
        <begin position="1"/>
        <end position="26"/>
    </location>
</feature>
<name>A0A6A5Z906_9PLEO</name>
<dbReference type="SUPFAM" id="SSF81383">
    <property type="entry name" value="F-box domain"/>
    <property type="match status" value="1"/>
</dbReference>
<evidence type="ECO:0000313" key="3">
    <source>
        <dbReference type="EMBL" id="KAF2115930.1"/>
    </source>
</evidence>
<keyword evidence="4" id="KW-1185">Reference proteome</keyword>
<organism evidence="3 4">
    <name type="scientific">Lophiotrema nucula</name>
    <dbReference type="NCBI Taxonomy" id="690887"/>
    <lineage>
        <taxon>Eukaryota</taxon>
        <taxon>Fungi</taxon>
        <taxon>Dikarya</taxon>
        <taxon>Ascomycota</taxon>
        <taxon>Pezizomycotina</taxon>
        <taxon>Dothideomycetes</taxon>
        <taxon>Pleosporomycetidae</taxon>
        <taxon>Pleosporales</taxon>
        <taxon>Lophiotremataceae</taxon>
        <taxon>Lophiotrema</taxon>
    </lineage>
</organism>
<sequence length="272" mass="31021">MLPPSPPPTPPPMPTQAVSQTANTSGTPPTAMLRVFSINELATPIFSQISFKDLFRYRRVSKAWNNLLTHGDPFAGFAYVKPKDEALWHHLAKVNHNPIQIRNEKGCFMATVGANSCVRPFCLDYWPHNVPKTDAINPLFVERAMQSRRSHGTCFTIRGRSAIFLSFNRADIEPLLLLLTTTPWEASWRKTLLTNPPVYRFFAFSPSPRDRVERDTGVTMEDAAVFLKEVYDSEARELIPDISEHMRTAAREKRIKEESIKMRENSLEDFAE</sequence>
<feature type="domain" description="F-box" evidence="2">
    <location>
        <begin position="42"/>
        <end position="69"/>
    </location>
</feature>
<dbReference type="Proteomes" id="UP000799770">
    <property type="component" value="Unassembled WGS sequence"/>
</dbReference>
<protein>
    <recommendedName>
        <fullName evidence="2">F-box domain-containing protein</fullName>
    </recommendedName>
</protein>
<evidence type="ECO:0000259" key="2">
    <source>
        <dbReference type="Pfam" id="PF00646"/>
    </source>
</evidence>
<dbReference type="EMBL" id="ML977322">
    <property type="protein sequence ID" value="KAF2115930.1"/>
    <property type="molecule type" value="Genomic_DNA"/>
</dbReference>
<feature type="compositionally biased region" description="Pro residues" evidence="1">
    <location>
        <begin position="1"/>
        <end position="14"/>
    </location>
</feature>
<dbReference type="OrthoDB" id="10570067at2759"/>
<proteinExistence type="predicted"/>
<dbReference type="Pfam" id="PF00646">
    <property type="entry name" value="F-box"/>
    <property type="match status" value="1"/>
</dbReference>
<evidence type="ECO:0000313" key="4">
    <source>
        <dbReference type="Proteomes" id="UP000799770"/>
    </source>
</evidence>
<gene>
    <name evidence="3" type="ORF">BDV96DRAFT_659231</name>
</gene>
<dbReference type="InterPro" id="IPR036047">
    <property type="entry name" value="F-box-like_dom_sf"/>
</dbReference>
<dbReference type="InterPro" id="IPR001810">
    <property type="entry name" value="F-box_dom"/>
</dbReference>
<accession>A0A6A5Z906</accession>
<feature type="compositionally biased region" description="Polar residues" evidence="1">
    <location>
        <begin position="16"/>
        <end position="26"/>
    </location>
</feature>
<reference evidence="3" key="1">
    <citation type="journal article" date="2020" name="Stud. Mycol.">
        <title>101 Dothideomycetes genomes: a test case for predicting lifestyles and emergence of pathogens.</title>
        <authorList>
            <person name="Haridas S."/>
            <person name="Albert R."/>
            <person name="Binder M."/>
            <person name="Bloem J."/>
            <person name="Labutti K."/>
            <person name="Salamov A."/>
            <person name="Andreopoulos B."/>
            <person name="Baker S."/>
            <person name="Barry K."/>
            <person name="Bills G."/>
            <person name="Bluhm B."/>
            <person name="Cannon C."/>
            <person name="Castanera R."/>
            <person name="Culley D."/>
            <person name="Daum C."/>
            <person name="Ezra D."/>
            <person name="Gonzalez J."/>
            <person name="Henrissat B."/>
            <person name="Kuo A."/>
            <person name="Liang C."/>
            <person name="Lipzen A."/>
            <person name="Lutzoni F."/>
            <person name="Magnuson J."/>
            <person name="Mondo S."/>
            <person name="Nolan M."/>
            <person name="Ohm R."/>
            <person name="Pangilinan J."/>
            <person name="Park H.-J."/>
            <person name="Ramirez L."/>
            <person name="Alfaro M."/>
            <person name="Sun H."/>
            <person name="Tritt A."/>
            <person name="Yoshinaga Y."/>
            <person name="Zwiers L.-H."/>
            <person name="Turgeon B."/>
            <person name="Goodwin S."/>
            <person name="Spatafora J."/>
            <person name="Crous P."/>
            <person name="Grigoriev I."/>
        </authorList>
    </citation>
    <scope>NUCLEOTIDE SEQUENCE</scope>
    <source>
        <strain evidence="3">CBS 627.86</strain>
    </source>
</reference>